<evidence type="ECO:0000313" key="2">
    <source>
        <dbReference type="Proteomes" id="UP000501690"/>
    </source>
</evidence>
<name>A0A4D6L1G5_VIGUN</name>
<gene>
    <name evidence="1" type="ORF">DEO72_LG2g2668</name>
</gene>
<proteinExistence type="predicted"/>
<reference evidence="1 2" key="1">
    <citation type="submission" date="2019-04" db="EMBL/GenBank/DDBJ databases">
        <title>An improved genome assembly and genetic linkage map for asparagus bean, Vigna unguiculata ssp. sesquipedialis.</title>
        <authorList>
            <person name="Xia Q."/>
            <person name="Zhang R."/>
            <person name="Dong Y."/>
        </authorList>
    </citation>
    <scope>NUCLEOTIDE SEQUENCE [LARGE SCALE GENOMIC DNA]</scope>
    <source>
        <tissue evidence="1">Leaf</tissue>
    </source>
</reference>
<organism evidence="1 2">
    <name type="scientific">Vigna unguiculata</name>
    <name type="common">Cowpea</name>
    <dbReference type="NCBI Taxonomy" id="3917"/>
    <lineage>
        <taxon>Eukaryota</taxon>
        <taxon>Viridiplantae</taxon>
        <taxon>Streptophyta</taxon>
        <taxon>Embryophyta</taxon>
        <taxon>Tracheophyta</taxon>
        <taxon>Spermatophyta</taxon>
        <taxon>Magnoliopsida</taxon>
        <taxon>eudicotyledons</taxon>
        <taxon>Gunneridae</taxon>
        <taxon>Pentapetalae</taxon>
        <taxon>rosids</taxon>
        <taxon>fabids</taxon>
        <taxon>Fabales</taxon>
        <taxon>Fabaceae</taxon>
        <taxon>Papilionoideae</taxon>
        <taxon>50 kb inversion clade</taxon>
        <taxon>NPAAA clade</taxon>
        <taxon>indigoferoid/millettioid clade</taxon>
        <taxon>Phaseoleae</taxon>
        <taxon>Vigna</taxon>
    </lineage>
</organism>
<protein>
    <submittedName>
        <fullName evidence="1">Uncharacterized protein</fullName>
    </submittedName>
</protein>
<accession>A0A4D6L1G5</accession>
<sequence>MNLPAHDTNKHLLVQVSQHNIQNKSKKSYCLQRYRLALPRRRQVILLHKPPSGTLSLPGTKMHLGHCPRGYRLAGFTSLLGATHYSYIPTSHIAWQTLSALTLSRLGFAAFRVSWRLVDDGATAPPSPATKAWWWRFVDAAGARGRCSLLVRKWWLPWFVLVHGGCVVRRRLCSRCCCRCANGDRDDGGAAEKMERHGGCGVAAVAGTRAGRASGGCRSGAEVVAERSREEGNGVAMVALRSCWTREEDGVAVRGGQRGEEVRRRLPWWWKERRKLGLGFWEMKMMTWQNLIG</sequence>
<evidence type="ECO:0000313" key="1">
    <source>
        <dbReference type="EMBL" id="QCD82332.1"/>
    </source>
</evidence>
<dbReference type="AlphaFoldDB" id="A0A4D6L1G5"/>
<dbReference type="EMBL" id="CP039346">
    <property type="protein sequence ID" value="QCD82332.1"/>
    <property type="molecule type" value="Genomic_DNA"/>
</dbReference>
<keyword evidence="2" id="KW-1185">Reference proteome</keyword>
<dbReference type="Proteomes" id="UP000501690">
    <property type="component" value="Linkage Group LG2"/>
</dbReference>